<evidence type="ECO:0000313" key="3">
    <source>
        <dbReference type="Proteomes" id="UP000287224"/>
    </source>
</evidence>
<dbReference type="InterPro" id="IPR025959">
    <property type="entry name" value="Winged_HTH_dom"/>
</dbReference>
<dbReference type="OrthoDB" id="583470at2"/>
<organism evidence="2 3">
    <name type="scientific">Dictyobacter aurantiacus</name>
    <dbReference type="NCBI Taxonomy" id="1936993"/>
    <lineage>
        <taxon>Bacteria</taxon>
        <taxon>Bacillati</taxon>
        <taxon>Chloroflexota</taxon>
        <taxon>Ktedonobacteria</taxon>
        <taxon>Ktedonobacterales</taxon>
        <taxon>Dictyobacteraceae</taxon>
        <taxon>Dictyobacter</taxon>
    </lineage>
</organism>
<dbReference type="SUPFAM" id="SSF46689">
    <property type="entry name" value="Homeodomain-like"/>
    <property type="match status" value="1"/>
</dbReference>
<dbReference type="Proteomes" id="UP000287224">
    <property type="component" value="Unassembled WGS sequence"/>
</dbReference>
<keyword evidence="3" id="KW-1185">Reference proteome</keyword>
<dbReference type="RefSeq" id="WP_126600502.1">
    <property type="nucleotide sequence ID" value="NZ_BIFQ01000002.1"/>
</dbReference>
<evidence type="ECO:0000259" key="1">
    <source>
        <dbReference type="Pfam" id="PF13592"/>
    </source>
</evidence>
<comment type="caution">
    <text evidence="2">The sequence shown here is derived from an EMBL/GenBank/DDBJ whole genome shotgun (WGS) entry which is preliminary data.</text>
</comment>
<proteinExistence type="predicted"/>
<dbReference type="AlphaFoldDB" id="A0A401ZMR0"/>
<gene>
    <name evidence="2" type="ORF">KDAU_54780</name>
</gene>
<evidence type="ECO:0000313" key="2">
    <source>
        <dbReference type="EMBL" id="GCE08149.1"/>
    </source>
</evidence>
<name>A0A401ZMR0_9CHLR</name>
<dbReference type="InterPro" id="IPR009057">
    <property type="entry name" value="Homeodomain-like_sf"/>
</dbReference>
<accession>A0A401ZMR0</accession>
<reference evidence="3" key="1">
    <citation type="submission" date="2018-12" db="EMBL/GenBank/DDBJ databases">
        <title>Tengunoibacter tsumagoiensis gen. nov., sp. nov., Dictyobacter kobayashii sp. nov., D. alpinus sp. nov., and D. joshuensis sp. nov. and description of Dictyobacteraceae fam. nov. within the order Ktedonobacterales isolated from Tengu-no-mugimeshi.</title>
        <authorList>
            <person name="Wang C.M."/>
            <person name="Zheng Y."/>
            <person name="Sakai Y."/>
            <person name="Toyoda A."/>
            <person name="Minakuchi Y."/>
            <person name="Abe K."/>
            <person name="Yokota A."/>
            <person name="Yabe S."/>
        </authorList>
    </citation>
    <scope>NUCLEOTIDE SEQUENCE [LARGE SCALE GENOMIC DNA]</scope>
    <source>
        <strain evidence="3">S-27</strain>
    </source>
</reference>
<dbReference type="Pfam" id="PF13592">
    <property type="entry name" value="HTH_33"/>
    <property type="match status" value="1"/>
</dbReference>
<dbReference type="EMBL" id="BIFQ01000002">
    <property type="protein sequence ID" value="GCE08149.1"/>
    <property type="molecule type" value="Genomic_DNA"/>
</dbReference>
<feature type="domain" description="Winged helix-turn helix" evidence="1">
    <location>
        <begin position="114"/>
        <end position="163"/>
    </location>
</feature>
<protein>
    <submittedName>
        <fullName evidence="2">Transcriptional regulator</fullName>
    </submittedName>
</protein>
<sequence>MARKTRAAAHLSIEEVKSRLKTDPRPWCRQRWLIIYNALVEPRKAEEIARHCGVSKATVHQVISTYNRLGVAAVETAGKGGRRHQYLTLEEEKEFLAPFFTQAQAGSIATVGDIWRAFEQRVGHGVDDSTVYRLLDRHGWRKLMPRSKHPQASKEAQDRFKKTLPSKFKRQLPHLPQKMSVPF</sequence>